<proteinExistence type="predicted"/>
<dbReference type="HOGENOM" id="CLU_066864_0_0_4"/>
<gene>
    <name evidence="2" type="ordered locus">Bcep1808_6725</name>
</gene>
<dbReference type="InterPro" id="IPR021496">
    <property type="entry name" value="DUF3150"/>
</dbReference>
<dbReference type="Proteomes" id="UP000002287">
    <property type="component" value="Plasmid pBVIE01"/>
</dbReference>
<geneLocation type="plasmid" evidence="2 3">
    <name>pBVIE01</name>
</geneLocation>
<organism evidence="2 3">
    <name type="scientific">Burkholderia vietnamiensis (strain G4 / LMG 22486)</name>
    <name type="common">Burkholderia cepacia (strain R1808)</name>
    <dbReference type="NCBI Taxonomy" id="269482"/>
    <lineage>
        <taxon>Bacteria</taxon>
        <taxon>Pseudomonadati</taxon>
        <taxon>Pseudomonadota</taxon>
        <taxon>Betaproteobacteria</taxon>
        <taxon>Burkholderiales</taxon>
        <taxon>Burkholderiaceae</taxon>
        <taxon>Burkholderia</taxon>
        <taxon>Burkholderia cepacia complex</taxon>
    </lineage>
</organism>
<evidence type="ECO:0000313" key="3">
    <source>
        <dbReference type="Proteomes" id="UP000002287"/>
    </source>
</evidence>
<feature type="compositionally biased region" description="Polar residues" evidence="1">
    <location>
        <begin position="350"/>
        <end position="359"/>
    </location>
</feature>
<feature type="region of interest" description="Disordered" evidence="1">
    <location>
        <begin position="321"/>
        <end position="359"/>
    </location>
</feature>
<evidence type="ECO:0000313" key="2">
    <source>
        <dbReference type="EMBL" id="ABO59613.1"/>
    </source>
</evidence>
<name>A4JTL0_BURVG</name>
<dbReference type="KEGG" id="bvi:Bcep1808_6725"/>
<accession>A4JTL0</accession>
<evidence type="ECO:0008006" key="4">
    <source>
        <dbReference type="Google" id="ProtNLM"/>
    </source>
</evidence>
<dbReference type="Pfam" id="PF11348">
    <property type="entry name" value="DUF3150"/>
    <property type="match status" value="1"/>
</dbReference>
<sequence length="359" mass="38932">MSQAANDAVAEMQVLNNVALFDFIIGGSTGEKTVEADDFIREVGKMLPRGTFSWVSKYRSEAKREILKVGVARRVNNRVRGYFVPLEQAGSLSTKLKKIKADFQAEKSKFLANLPIIIEDWANSPVNSGVTSSGQSRATLIRQHAPKQEDLDRLLSFDTSAIRVGSTEFFGADDALQTEVKGLVGQAALEIADDVKKSWKGPNAGRTSSRVLGLIRRIRNKAVAMGVLSPKFSRLAEMCDKVLSAVPEGQNIEGIEFLMVSSLLSRCMKPEDILAEDSVKFDPLDVQLPDTGVEAQQPATLAQPDTSDLFLVIGEATPNNEATQATDQADTEQPAANPVTTEPVAETAVEPQTTLELVL</sequence>
<keyword evidence="2" id="KW-0614">Plasmid</keyword>
<reference evidence="2 3" key="1">
    <citation type="submission" date="2007-03" db="EMBL/GenBank/DDBJ databases">
        <title>Complete sequence of plasmid pBVIE01 of Burkholderia vietnamiensis G4.</title>
        <authorList>
            <consortium name="US DOE Joint Genome Institute"/>
            <person name="Copeland A."/>
            <person name="Lucas S."/>
            <person name="Lapidus A."/>
            <person name="Barry K."/>
            <person name="Detter J.C."/>
            <person name="Glavina del Rio T."/>
            <person name="Hammon N."/>
            <person name="Israni S."/>
            <person name="Dalin E."/>
            <person name="Tice H."/>
            <person name="Pitluck S."/>
            <person name="Chain P."/>
            <person name="Malfatti S."/>
            <person name="Shin M."/>
            <person name="Vergez L."/>
            <person name="Schmutz J."/>
            <person name="Larimer F."/>
            <person name="Land M."/>
            <person name="Hauser L."/>
            <person name="Kyrpides N."/>
            <person name="Tiedje J."/>
            <person name="Richardson P."/>
        </authorList>
    </citation>
    <scope>NUCLEOTIDE SEQUENCE [LARGE SCALE GENOMIC DNA]</scope>
    <source>
        <strain evidence="3">G4 / LMG 22486</strain>
        <plasmid evidence="2 3">pBVIE01</plasmid>
    </source>
</reference>
<dbReference type="EMBL" id="CP000617">
    <property type="protein sequence ID" value="ABO59613.1"/>
    <property type="molecule type" value="Genomic_DNA"/>
</dbReference>
<evidence type="ECO:0000256" key="1">
    <source>
        <dbReference type="SAM" id="MobiDB-lite"/>
    </source>
</evidence>
<dbReference type="AlphaFoldDB" id="A4JTL0"/>
<protein>
    <recommendedName>
        <fullName evidence="4">Cobalamine biosynthesis protein</fullName>
    </recommendedName>
</protein>